<dbReference type="InterPro" id="IPR036061">
    <property type="entry name" value="CheW-like_dom_sf"/>
</dbReference>
<sequence length="171" mass="18213">MPLFQRENRTASMSEVMMFGGAEEGRFLIVRARGWICALPIQEVVETMRPLPVTPVADAPPFVRGVAVVRGRPSPVIHLATLLGGSSAGTAQRFVSLRVGERLLVLEVEEVLGLRRLGARELGTLPPLLAVAVGGNLEVLGTLDGQLLAALDTSRLLTEAVWGRLVTAGEA</sequence>
<dbReference type="AlphaFoldDB" id="Q08UV3"/>
<dbReference type="PROSITE" id="PS50851">
    <property type="entry name" value="CHEW"/>
    <property type="match status" value="1"/>
</dbReference>
<proteinExistence type="predicted"/>
<reference evidence="2 3" key="1">
    <citation type="submission" date="2006-04" db="EMBL/GenBank/DDBJ databases">
        <authorList>
            <person name="Nierman W.C."/>
        </authorList>
    </citation>
    <scope>NUCLEOTIDE SEQUENCE [LARGE SCALE GENOMIC DNA]</scope>
    <source>
        <strain evidence="2 3">DW4/3-1</strain>
    </source>
</reference>
<evidence type="ECO:0000313" key="2">
    <source>
        <dbReference type="EMBL" id="EAU64265.1"/>
    </source>
</evidence>
<evidence type="ECO:0000259" key="1">
    <source>
        <dbReference type="PROSITE" id="PS50851"/>
    </source>
</evidence>
<dbReference type="SMART" id="SM00260">
    <property type="entry name" value="CheW"/>
    <property type="match status" value="1"/>
</dbReference>
<dbReference type="Proteomes" id="UP000032702">
    <property type="component" value="Unassembled WGS sequence"/>
</dbReference>
<accession>Q08UV3</accession>
<dbReference type="Gene3D" id="2.30.30.40">
    <property type="entry name" value="SH3 Domains"/>
    <property type="match status" value="1"/>
</dbReference>
<comment type="caution">
    <text evidence="2">The sequence shown here is derived from an EMBL/GenBank/DDBJ whole genome shotgun (WGS) entry which is preliminary data.</text>
</comment>
<feature type="domain" description="CheW-like" evidence="1">
    <location>
        <begin position="24"/>
        <end position="162"/>
    </location>
</feature>
<dbReference type="EMBL" id="AAMD01000124">
    <property type="protein sequence ID" value="EAU64265.1"/>
    <property type="molecule type" value="Genomic_DNA"/>
</dbReference>
<dbReference type="Gene3D" id="2.40.50.180">
    <property type="entry name" value="CheA-289, Domain 4"/>
    <property type="match status" value="1"/>
</dbReference>
<evidence type="ECO:0000313" key="3">
    <source>
        <dbReference type="Proteomes" id="UP000032702"/>
    </source>
</evidence>
<organism evidence="2 3">
    <name type="scientific">Stigmatella aurantiaca (strain DW4/3-1)</name>
    <dbReference type="NCBI Taxonomy" id="378806"/>
    <lineage>
        <taxon>Bacteria</taxon>
        <taxon>Pseudomonadati</taxon>
        <taxon>Myxococcota</taxon>
        <taxon>Myxococcia</taxon>
        <taxon>Myxococcales</taxon>
        <taxon>Cystobacterineae</taxon>
        <taxon>Archangiaceae</taxon>
        <taxon>Stigmatella</taxon>
    </lineage>
</organism>
<dbReference type="SUPFAM" id="SSF50341">
    <property type="entry name" value="CheW-like"/>
    <property type="match status" value="1"/>
</dbReference>
<protein>
    <submittedName>
        <fullName evidence="2">Chemotaxis signal transduction protein, putative</fullName>
    </submittedName>
</protein>
<dbReference type="GO" id="GO:0005829">
    <property type="term" value="C:cytosol"/>
    <property type="evidence" value="ECO:0007669"/>
    <property type="project" value="TreeGrafter"/>
</dbReference>
<dbReference type="PANTHER" id="PTHR22617:SF23">
    <property type="entry name" value="CHEMOTAXIS PROTEIN CHEW"/>
    <property type="match status" value="1"/>
</dbReference>
<dbReference type="Pfam" id="PF01584">
    <property type="entry name" value="CheW"/>
    <property type="match status" value="1"/>
</dbReference>
<dbReference type="GO" id="GO:0007165">
    <property type="term" value="P:signal transduction"/>
    <property type="evidence" value="ECO:0007669"/>
    <property type="project" value="InterPro"/>
</dbReference>
<gene>
    <name evidence="2" type="ORF">STIAU_1727</name>
</gene>
<name>Q08UV3_STIAD</name>
<dbReference type="PANTHER" id="PTHR22617">
    <property type="entry name" value="CHEMOTAXIS SENSOR HISTIDINE KINASE-RELATED"/>
    <property type="match status" value="1"/>
</dbReference>
<dbReference type="GO" id="GO:0006935">
    <property type="term" value="P:chemotaxis"/>
    <property type="evidence" value="ECO:0007669"/>
    <property type="project" value="InterPro"/>
</dbReference>
<dbReference type="InterPro" id="IPR039315">
    <property type="entry name" value="CheW"/>
</dbReference>
<dbReference type="InterPro" id="IPR002545">
    <property type="entry name" value="CheW-lke_dom"/>
</dbReference>